<dbReference type="PANTHER" id="PTHR33710">
    <property type="entry name" value="BNAC02G09200D PROTEIN"/>
    <property type="match status" value="1"/>
</dbReference>
<evidence type="ECO:0000256" key="1">
    <source>
        <dbReference type="SAM" id="MobiDB-lite"/>
    </source>
</evidence>
<dbReference type="InterPro" id="IPR036691">
    <property type="entry name" value="Endo/exonu/phosph_ase_sf"/>
</dbReference>
<keyword evidence="3" id="KW-1185">Reference proteome</keyword>
<gene>
    <name evidence="2" type="ORF">Sjap_005482</name>
</gene>
<feature type="region of interest" description="Disordered" evidence="1">
    <location>
        <begin position="116"/>
        <end position="149"/>
    </location>
</feature>
<dbReference type="EMBL" id="JBBNAE010000002">
    <property type="protein sequence ID" value="KAK9145579.1"/>
    <property type="molecule type" value="Genomic_DNA"/>
</dbReference>
<evidence type="ECO:0000313" key="2">
    <source>
        <dbReference type="EMBL" id="KAK9145579.1"/>
    </source>
</evidence>
<dbReference type="SUPFAM" id="SSF56219">
    <property type="entry name" value="DNase I-like"/>
    <property type="match status" value="1"/>
</dbReference>
<evidence type="ECO:0000313" key="3">
    <source>
        <dbReference type="Proteomes" id="UP001417504"/>
    </source>
</evidence>
<accession>A0AAP0K5R4</accession>
<organism evidence="2 3">
    <name type="scientific">Stephania japonica</name>
    <dbReference type="NCBI Taxonomy" id="461633"/>
    <lineage>
        <taxon>Eukaryota</taxon>
        <taxon>Viridiplantae</taxon>
        <taxon>Streptophyta</taxon>
        <taxon>Embryophyta</taxon>
        <taxon>Tracheophyta</taxon>
        <taxon>Spermatophyta</taxon>
        <taxon>Magnoliopsida</taxon>
        <taxon>Ranunculales</taxon>
        <taxon>Menispermaceae</taxon>
        <taxon>Menispermoideae</taxon>
        <taxon>Cissampelideae</taxon>
        <taxon>Stephania</taxon>
    </lineage>
</organism>
<dbReference type="AlphaFoldDB" id="A0AAP0K5R4"/>
<dbReference type="Proteomes" id="UP001417504">
    <property type="component" value="Unassembled WGS sequence"/>
</dbReference>
<evidence type="ECO:0008006" key="4">
    <source>
        <dbReference type="Google" id="ProtNLM"/>
    </source>
</evidence>
<proteinExistence type="predicted"/>
<sequence>MASEDDIFRLLHKCSLNEEEDEVMITDEHNGDLVAQCHKRILERIATMQSFHKGGLKEALTKAWKGKMEEVHFLELSKKSISNKVRVRKCDDQCAGVWRLYSENMLVNALGKKTNQHRAQLAPKDSEVSMKSPGEGSKRKVDRGGTSSAVSWSSESMAMVVAGTGAEFQSITSSIPVTITKAPYVVPGGAFMVVTLMDSLWRHAYDVVIISKTKNQERVLEGVSRKLGYEYLLVVNPTGAGTRGQNWRLFGVYISTAKQEREGDYLGFEGPRFTWTNRRLGDQRIAARLDRGVVEQRWLDAFPNAIIIHLCLPRSDHLTLMLDTKEADCKAWQEHPRGEMHHWGRKLGRKEFGGSWKEFGGSWSLDTIKLAGALAVGVTSSIEVMEGWVIRCALQHCREYRHIMRVYSDALIVTTAINEKKGEFGDLDPIIRDVRYLVKN</sequence>
<name>A0AAP0K5R4_9MAGN</name>
<reference evidence="2 3" key="1">
    <citation type="submission" date="2024-01" db="EMBL/GenBank/DDBJ databases">
        <title>Genome assemblies of Stephania.</title>
        <authorList>
            <person name="Yang L."/>
        </authorList>
    </citation>
    <scope>NUCLEOTIDE SEQUENCE [LARGE SCALE GENOMIC DNA]</scope>
    <source>
        <strain evidence="2">QJT</strain>
        <tissue evidence="2">Leaf</tissue>
    </source>
</reference>
<comment type="caution">
    <text evidence="2">The sequence shown here is derived from an EMBL/GenBank/DDBJ whole genome shotgun (WGS) entry which is preliminary data.</text>
</comment>
<protein>
    <recommendedName>
        <fullName evidence="4">RNase H type-1 domain-containing protein</fullName>
    </recommendedName>
</protein>
<dbReference type="PANTHER" id="PTHR33710:SF71">
    <property type="entry name" value="ENDONUCLEASE_EXONUCLEASE_PHOSPHATASE DOMAIN-CONTAINING PROTEIN"/>
    <property type="match status" value="1"/>
</dbReference>